<dbReference type="Pfam" id="PF00465">
    <property type="entry name" value="Fe-ADH"/>
    <property type="match status" value="1"/>
</dbReference>
<sequence>MVTDVSASSSFEFATATRVLFGPGRLTEAPEAIRGLGGSRVLLVTGANPSRARPLHDALERLGLGVTVFSVDGEPTVERAREGTARVAEAGCDVVVALGGGSALDAGKAIAALAANGGDPLDYLEVIGRGQPLTRPSLPFMAIPTTAGTGSEVTRNAVLGSKDAKAKASLRSPHMLPRVALVDPDLLTGAPAAVLASSGMDALSQLIEPFLSARANPLTDALAREGLRRSARSLRRAVLDGPDAPAREDLALASLFGGLCLANAGLGVVHGFAAPLGGMFDAPHGAVCAALLPAVLDVNLRALRARAPTHPSLPRVQELAALLTGRVDARAEDAVTWVDELRAALGVPGLGRYGLTEAQVPALVAKAKEASSMKANPLALTDAELAEIASRSL</sequence>
<name>A0A511HH94_9BACT</name>
<evidence type="ECO:0000259" key="5">
    <source>
        <dbReference type="Pfam" id="PF00465"/>
    </source>
</evidence>
<evidence type="ECO:0000313" key="8">
    <source>
        <dbReference type="Proteomes" id="UP000321224"/>
    </source>
</evidence>
<dbReference type="PANTHER" id="PTHR11496:SF102">
    <property type="entry name" value="ALCOHOL DEHYDROGENASE 4"/>
    <property type="match status" value="1"/>
</dbReference>
<dbReference type="Pfam" id="PF25137">
    <property type="entry name" value="ADH_Fe_C"/>
    <property type="match status" value="1"/>
</dbReference>
<comment type="caution">
    <text evidence="7">The sequence shown here is derived from an EMBL/GenBank/DDBJ whole genome shotgun (WGS) entry which is preliminary data.</text>
</comment>
<reference evidence="7 8" key="1">
    <citation type="submission" date="2019-07" db="EMBL/GenBank/DDBJ databases">
        <title>Whole genome shotgun sequence of Myxococcus virescens NBRC 100334.</title>
        <authorList>
            <person name="Hosoyama A."/>
            <person name="Uohara A."/>
            <person name="Ohji S."/>
            <person name="Ichikawa N."/>
        </authorList>
    </citation>
    <scope>NUCLEOTIDE SEQUENCE [LARGE SCALE GENOMIC DNA]</scope>
    <source>
        <strain evidence="7 8">NBRC 100334</strain>
    </source>
</reference>
<protein>
    <submittedName>
        <fullName evidence="7">Alcohol dehydrogenase</fullName>
    </submittedName>
</protein>
<organism evidence="7 8">
    <name type="scientific">Myxococcus virescens</name>
    <dbReference type="NCBI Taxonomy" id="83456"/>
    <lineage>
        <taxon>Bacteria</taxon>
        <taxon>Pseudomonadati</taxon>
        <taxon>Myxococcota</taxon>
        <taxon>Myxococcia</taxon>
        <taxon>Myxococcales</taxon>
        <taxon>Cystobacterineae</taxon>
        <taxon>Myxococcaceae</taxon>
        <taxon>Myxococcus</taxon>
    </lineage>
</organism>
<dbReference type="Gene3D" id="1.20.1090.10">
    <property type="entry name" value="Dehydroquinate synthase-like - alpha domain"/>
    <property type="match status" value="1"/>
</dbReference>
<dbReference type="EMBL" id="BJVY01000020">
    <property type="protein sequence ID" value="GEL71879.1"/>
    <property type="molecule type" value="Genomic_DNA"/>
</dbReference>
<keyword evidence="3" id="KW-0560">Oxidoreductase</keyword>
<comment type="cofactor">
    <cofactor evidence="1">
        <name>Fe cation</name>
        <dbReference type="ChEBI" id="CHEBI:24875"/>
    </cofactor>
</comment>
<evidence type="ECO:0000256" key="1">
    <source>
        <dbReference type="ARBA" id="ARBA00001962"/>
    </source>
</evidence>
<evidence type="ECO:0000256" key="3">
    <source>
        <dbReference type="ARBA" id="ARBA00023002"/>
    </source>
</evidence>
<accession>A0A511HH94</accession>
<dbReference type="FunFam" id="3.40.50.1970:FF:000003">
    <property type="entry name" value="Alcohol dehydrogenase, iron-containing"/>
    <property type="match status" value="1"/>
</dbReference>
<dbReference type="InterPro" id="IPR001670">
    <property type="entry name" value="ADH_Fe/GldA"/>
</dbReference>
<evidence type="ECO:0000256" key="2">
    <source>
        <dbReference type="ARBA" id="ARBA00007358"/>
    </source>
</evidence>
<gene>
    <name evidence="7" type="ORF">MVI01_36630</name>
</gene>
<dbReference type="RefSeq" id="WP_090492689.1">
    <property type="nucleotide sequence ID" value="NZ_BJVY01000020.1"/>
</dbReference>
<dbReference type="CDD" id="cd08183">
    <property type="entry name" value="Fe-ADH-like"/>
    <property type="match status" value="1"/>
</dbReference>
<dbReference type="Gene3D" id="3.40.50.1970">
    <property type="match status" value="1"/>
</dbReference>
<comment type="similarity">
    <text evidence="2">Belongs to the iron-containing alcohol dehydrogenase family.</text>
</comment>
<dbReference type="InterPro" id="IPR056798">
    <property type="entry name" value="ADH_Fe_C"/>
</dbReference>
<dbReference type="PANTHER" id="PTHR11496">
    <property type="entry name" value="ALCOHOL DEHYDROGENASE"/>
    <property type="match status" value="1"/>
</dbReference>
<keyword evidence="4" id="KW-0520">NAD</keyword>
<dbReference type="InterPro" id="IPR039697">
    <property type="entry name" value="Alcohol_dehydrogenase_Fe"/>
</dbReference>
<dbReference type="GO" id="GO:0046872">
    <property type="term" value="F:metal ion binding"/>
    <property type="evidence" value="ECO:0007669"/>
    <property type="project" value="InterPro"/>
</dbReference>
<dbReference type="Proteomes" id="UP000321224">
    <property type="component" value="Unassembled WGS sequence"/>
</dbReference>
<dbReference type="PROSITE" id="PS00913">
    <property type="entry name" value="ADH_IRON_1"/>
    <property type="match status" value="1"/>
</dbReference>
<dbReference type="AlphaFoldDB" id="A0A511HH94"/>
<evidence type="ECO:0000313" key="7">
    <source>
        <dbReference type="EMBL" id="GEL71879.1"/>
    </source>
</evidence>
<feature type="domain" description="Alcohol dehydrogenase iron-type/glycerol dehydrogenase GldA" evidence="5">
    <location>
        <begin position="17"/>
        <end position="184"/>
    </location>
</feature>
<dbReference type="InterPro" id="IPR018211">
    <property type="entry name" value="ADH_Fe_CS"/>
</dbReference>
<dbReference type="GO" id="GO:0004022">
    <property type="term" value="F:alcohol dehydrogenase (NAD+) activity"/>
    <property type="evidence" value="ECO:0007669"/>
    <property type="project" value="TreeGrafter"/>
</dbReference>
<evidence type="ECO:0000256" key="4">
    <source>
        <dbReference type="ARBA" id="ARBA00023027"/>
    </source>
</evidence>
<feature type="domain" description="Fe-containing alcohol dehydrogenase-like C-terminal" evidence="6">
    <location>
        <begin position="196"/>
        <end position="391"/>
    </location>
</feature>
<dbReference type="SUPFAM" id="SSF56796">
    <property type="entry name" value="Dehydroquinate synthase-like"/>
    <property type="match status" value="1"/>
</dbReference>
<evidence type="ECO:0000259" key="6">
    <source>
        <dbReference type="Pfam" id="PF25137"/>
    </source>
</evidence>
<proteinExistence type="inferred from homology"/>